<organism evidence="2 3">
    <name type="scientific">Cronartium quercuum f. sp. fusiforme G11</name>
    <dbReference type="NCBI Taxonomy" id="708437"/>
    <lineage>
        <taxon>Eukaryota</taxon>
        <taxon>Fungi</taxon>
        <taxon>Dikarya</taxon>
        <taxon>Basidiomycota</taxon>
        <taxon>Pucciniomycotina</taxon>
        <taxon>Pucciniomycetes</taxon>
        <taxon>Pucciniales</taxon>
        <taxon>Coleosporiaceae</taxon>
        <taxon>Cronartium</taxon>
    </lineage>
</organism>
<dbReference type="Pfam" id="PF18802">
    <property type="entry name" value="CxC1"/>
    <property type="match status" value="1"/>
</dbReference>
<gene>
    <name evidence="2" type="ORF">CROQUDRAFT_41411</name>
</gene>
<evidence type="ECO:0000313" key="2">
    <source>
        <dbReference type="EMBL" id="KAG0148372.1"/>
    </source>
</evidence>
<dbReference type="InterPro" id="IPR041320">
    <property type="entry name" value="CxC1"/>
</dbReference>
<evidence type="ECO:0000259" key="1">
    <source>
        <dbReference type="Pfam" id="PF18802"/>
    </source>
</evidence>
<feature type="domain" description="CxC1-like cysteine cluster associated with KDZ transposases" evidence="1">
    <location>
        <begin position="37"/>
        <end position="138"/>
    </location>
</feature>
<dbReference type="EMBL" id="MU167237">
    <property type="protein sequence ID" value="KAG0148372.1"/>
    <property type="molecule type" value="Genomic_DNA"/>
</dbReference>
<dbReference type="Pfam" id="PF18758">
    <property type="entry name" value="KDZ"/>
    <property type="match status" value="1"/>
</dbReference>
<dbReference type="PANTHER" id="PTHR33096">
    <property type="entry name" value="CXC2 DOMAIN-CONTAINING PROTEIN"/>
    <property type="match status" value="1"/>
</dbReference>
<protein>
    <recommendedName>
        <fullName evidence="1">CxC1-like cysteine cluster associated with KDZ transposases domain-containing protein</fullName>
    </recommendedName>
</protein>
<accession>A0A9P6TDH5</accession>
<dbReference type="PANTHER" id="PTHR33096:SF1">
    <property type="entry name" value="CXC1-LIKE CYSTEINE CLUSTER ASSOCIATED WITH KDZ TRANSPOSASES DOMAIN-CONTAINING PROTEIN"/>
    <property type="match status" value="1"/>
</dbReference>
<keyword evidence="3" id="KW-1185">Reference proteome</keyword>
<reference evidence="2" key="1">
    <citation type="submission" date="2013-11" db="EMBL/GenBank/DDBJ databases">
        <title>Genome sequence of the fusiform rust pathogen reveals effectors for host alternation and coevolution with pine.</title>
        <authorList>
            <consortium name="DOE Joint Genome Institute"/>
            <person name="Smith K."/>
            <person name="Pendleton A."/>
            <person name="Kubisiak T."/>
            <person name="Anderson C."/>
            <person name="Salamov A."/>
            <person name="Aerts A."/>
            <person name="Riley R."/>
            <person name="Clum A."/>
            <person name="Lindquist E."/>
            <person name="Ence D."/>
            <person name="Campbell M."/>
            <person name="Kronenberg Z."/>
            <person name="Feau N."/>
            <person name="Dhillon B."/>
            <person name="Hamelin R."/>
            <person name="Burleigh J."/>
            <person name="Smith J."/>
            <person name="Yandell M."/>
            <person name="Nelson C."/>
            <person name="Grigoriev I."/>
            <person name="Davis J."/>
        </authorList>
    </citation>
    <scope>NUCLEOTIDE SEQUENCE</scope>
    <source>
        <strain evidence="2">G11</strain>
    </source>
</reference>
<sequence>MEAKEYAQKRLELEKQWAAIEFMITAVFLECQHHTKNWTTAPSYLTDQLTCNCQNLTSRPVDLINIQGRHSQYPITFCKCIPDPIRLLYLGYIASSPQEPCTAFSVPMVQLHHHLWQTTALPTNGFIDGISDFINNRCHSPLFSHAHHGKKAQCNLRKPFTYAVDLFRRILDLQNQLYEEGLQLSVSECYAHTCAHCFGPAVGEVKDGNVPDIIVSLDANFQQRHYSYSSKDAPTESNYPSSFLKPSQITKQEDLCKGTDAQAKDIKTACSDSHTAANDLRMAAKACDDNGIFGMTCQHDIPLKLINIFNSGEKLHYPVSILANLLQDIPDRPIGVLYDIGCHLDAHIKKVMVFATAVFHAYVHEWACQIKYNPQYNKNWGLTDGEGLERLWSFLSVLVAPLRTSTRLHRLMALHRRAMFYHQKLNSKSGIWLVTKFRNAHKVMTEAHQALDLLYQQINPHDPERHFYSEDFLNNQWELEKAAQASKKEAEQKQRLELGQLLCLKDELVELWNHSPPTVEQELSHAKRSKDLQAKIKAQQEKIGSDLVIGFLKGTEQESLLKLWYSMCEVRARLLAVYKERMPLLRSKAHGHQSNLGVKGTMAVMSAIWKHAAHLGKSVDTYSNHLLKFCCQFPDRLVYPPTIEYASLFKMQPDDHFWNEGLFTNHDAPWAMDHLTQNGMRQLSYYQRAQEELLCLGWEVRREMKWLVDTHNRLTSHLDSLQQDLIPPINPTNSIHHLLGHPILENLSSGARIIAATNVIHTRAVQLMRHQESSAAQFLCVFCGTAAQVGDQLLLEQWNSQL</sequence>
<dbReference type="AlphaFoldDB" id="A0A9P6TDH5"/>
<evidence type="ECO:0000313" key="3">
    <source>
        <dbReference type="Proteomes" id="UP000886653"/>
    </source>
</evidence>
<dbReference type="OrthoDB" id="2507164at2759"/>
<dbReference type="InterPro" id="IPR040521">
    <property type="entry name" value="KDZ"/>
</dbReference>
<comment type="caution">
    <text evidence="2">The sequence shown here is derived from an EMBL/GenBank/DDBJ whole genome shotgun (WGS) entry which is preliminary data.</text>
</comment>
<feature type="non-terminal residue" evidence="2">
    <location>
        <position position="802"/>
    </location>
</feature>
<dbReference type="Proteomes" id="UP000886653">
    <property type="component" value="Unassembled WGS sequence"/>
</dbReference>
<proteinExistence type="predicted"/>
<name>A0A9P6TDH5_9BASI</name>